<dbReference type="OrthoDB" id="9809324at2"/>
<dbReference type="EMBL" id="AQFT01000107">
    <property type="protein sequence ID" value="EMZ23509.1"/>
    <property type="molecule type" value="Genomic_DNA"/>
</dbReference>
<dbReference type="InterPro" id="IPR003959">
    <property type="entry name" value="ATPase_AAA_core"/>
</dbReference>
<dbReference type="Pfam" id="PF13304">
    <property type="entry name" value="AAA_21"/>
    <property type="match status" value="1"/>
</dbReference>
<dbReference type="Gene3D" id="3.40.50.300">
    <property type="entry name" value="P-loop containing nucleotide triphosphate hydrolases"/>
    <property type="match status" value="1"/>
</dbReference>
<evidence type="ECO:0000313" key="2">
    <source>
        <dbReference type="EMBL" id="EMZ23509.1"/>
    </source>
</evidence>
<name>N2AGM4_9FIRM</name>
<evidence type="ECO:0000313" key="3">
    <source>
        <dbReference type="Proteomes" id="UP000012589"/>
    </source>
</evidence>
<dbReference type="eggNOG" id="COG1106">
    <property type="taxonomic scope" value="Bacteria"/>
</dbReference>
<accession>N2AGM4</accession>
<keyword evidence="3" id="KW-1185">Reference proteome</keyword>
<dbReference type="AlphaFoldDB" id="N2AGM4"/>
<dbReference type="HOGENOM" id="CLU_046693_2_0_9"/>
<evidence type="ECO:0000259" key="1">
    <source>
        <dbReference type="Pfam" id="PF13304"/>
    </source>
</evidence>
<feature type="domain" description="ATPase AAA-type core" evidence="1">
    <location>
        <begin position="44"/>
        <end position="355"/>
    </location>
</feature>
<dbReference type="GO" id="GO:0005524">
    <property type="term" value="F:ATP binding"/>
    <property type="evidence" value="ECO:0007669"/>
    <property type="project" value="InterPro"/>
</dbReference>
<dbReference type="SUPFAM" id="SSF52540">
    <property type="entry name" value="P-loop containing nucleoside triphosphate hydrolases"/>
    <property type="match status" value="1"/>
</dbReference>
<dbReference type="GO" id="GO:0016887">
    <property type="term" value="F:ATP hydrolysis activity"/>
    <property type="evidence" value="ECO:0007669"/>
    <property type="project" value="InterPro"/>
</dbReference>
<comment type="caution">
    <text evidence="2">The sequence shown here is derived from an EMBL/GenBank/DDBJ whole genome shotgun (WGS) entry which is preliminary data.</text>
</comment>
<gene>
    <name evidence="2" type="ORF">C823_03684</name>
</gene>
<dbReference type="Proteomes" id="UP000012589">
    <property type="component" value="Unassembled WGS sequence"/>
</dbReference>
<dbReference type="PANTHER" id="PTHR40396:SF1">
    <property type="entry name" value="ATPASE AAA-TYPE CORE DOMAIN-CONTAINING PROTEIN"/>
    <property type="match status" value="1"/>
</dbReference>
<reference evidence="2 3" key="1">
    <citation type="journal article" date="2014" name="Genome Announc.">
        <title>Draft genome sequences of the altered schaedler flora, a defined bacterial community from gnotobiotic mice.</title>
        <authorList>
            <person name="Wannemuehler M.J."/>
            <person name="Overstreet A.M."/>
            <person name="Ward D.V."/>
            <person name="Phillips G.J."/>
        </authorList>
    </citation>
    <scope>NUCLEOTIDE SEQUENCE [LARGE SCALE GENOMIC DNA]</scope>
    <source>
        <strain evidence="2 3">ASF492</strain>
    </source>
</reference>
<dbReference type="PANTHER" id="PTHR40396">
    <property type="entry name" value="ATPASE-LIKE PROTEIN"/>
    <property type="match status" value="1"/>
</dbReference>
<protein>
    <recommendedName>
        <fullName evidence="1">ATPase AAA-type core domain-containing protein</fullName>
    </recommendedName>
</protein>
<organism evidence="2 3">
    <name type="scientific">Eubacterium plexicaudatum ASF492</name>
    <dbReference type="NCBI Taxonomy" id="1235802"/>
    <lineage>
        <taxon>Bacteria</taxon>
        <taxon>Bacillati</taxon>
        <taxon>Bacillota</taxon>
        <taxon>Clostridia</taxon>
        <taxon>Eubacteriales</taxon>
        <taxon>Eubacteriaceae</taxon>
        <taxon>Eubacterium</taxon>
    </lineage>
</organism>
<proteinExistence type="predicted"/>
<dbReference type="InterPro" id="IPR027417">
    <property type="entry name" value="P-loop_NTPase"/>
</dbReference>
<dbReference type="STRING" id="1235802.C823_03684"/>
<dbReference type="PATRIC" id="fig|1235802.3.peg.3894"/>
<sequence length="431" mass="49775">MLIQFNFKNFKSFRDEVSLDLTATKITEHEGHVAEAANDKLLKVAAIYGANASGKSNVYDAFEYMTYYVDESFKFGDEEERRRKTGDSYLKVTPFLFDENSRDEETTFEVFYVDNSEDTGKTYQYGFSLKKDEVVEEWLYSKAKTARNKYRTIFYRKKGEELEMNGFSKNHVENIKASLNKESLIVSLGSKLRIAKLKKVRDWFLSNEIVNFGDPAENFFLSRVLPEGFVDRKEVQDNVVEYFASFDEAIQDFNVEELPQEDEKDNSKSYKIDVLHKMGDTGKMASIPLKQESGGTLKMFALYPSLKEVLDQGSTLFIDELNARLHPLLVRNIILTFLSPEINTRNAQLVFTTHDIWQFSNELLRRDEIWMVNKSRDGVSELYSLVEFKDEEGNKVRRDEALAKNYLTGNYGAIPALKPMKMLKGRTSDGK</sequence>